<dbReference type="PROSITE" id="PS52050">
    <property type="entry name" value="WYL"/>
    <property type="match status" value="1"/>
</dbReference>
<dbReference type="InterPro" id="IPR026881">
    <property type="entry name" value="WYL_dom"/>
</dbReference>
<protein>
    <submittedName>
        <fullName evidence="4">Putative DNA-binding transcriptional regulator YafY</fullName>
    </submittedName>
</protein>
<dbReference type="RefSeq" id="WP_132645166.1">
    <property type="nucleotide sequence ID" value="NZ_CP181386.1"/>
</dbReference>
<evidence type="ECO:0000313" key="5">
    <source>
        <dbReference type="Proteomes" id="UP000295106"/>
    </source>
</evidence>
<accession>A0A4R2MIZ5</accession>
<dbReference type="InterPro" id="IPR036388">
    <property type="entry name" value="WH-like_DNA-bd_sf"/>
</dbReference>
<organism evidence="4 5">
    <name type="scientific">Rubrivivax gelatinosus</name>
    <name type="common">Rhodocyclus gelatinosus</name>
    <name type="synonym">Rhodopseudomonas gelatinosa</name>
    <dbReference type="NCBI Taxonomy" id="28068"/>
    <lineage>
        <taxon>Bacteria</taxon>
        <taxon>Pseudomonadati</taxon>
        <taxon>Pseudomonadota</taxon>
        <taxon>Betaproteobacteria</taxon>
        <taxon>Burkholderiales</taxon>
        <taxon>Sphaerotilaceae</taxon>
        <taxon>Rubrivivax</taxon>
    </lineage>
</organism>
<gene>
    <name evidence="4" type="ORF">EV684_102448</name>
</gene>
<dbReference type="GO" id="GO:0003677">
    <property type="term" value="F:DNA binding"/>
    <property type="evidence" value="ECO:0007669"/>
    <property type="project" value="UniProtKB-KW"/>
</dbReference>
<dbReference type="Pfam" id="PF13280">
    <property type="entry name" value="WYL"/>
    <property type="match status" value="1"/>
</dbReference>
<dbReference type="PANTHER" id="PTHR34580:SF3">
    <property type="entry name" value="PROTEIN PAFB"/>
    <property type="match status" value="1"/>
</dbReference>
<evidence type="ECO:0000256" key="2">
    <source>
        <dbReference type="ARBA" id="ARBA00023163"/>
    </source>
</evidence>
<dbReference type="Pfam" id="PF25583">
    <property type="entry name" value="WCX"/>
    <property type="match status" value="1"/>
</dbReference>
<dbReference type="Gene3D" id="1.10.10.10">
    <property type="entry name" value="Winged helix-like DNA-binding domain superfamily/Winged helix DNA-binding domain"/>
    <property type="match status" value="1"/>
</dbReference>
<name>A0A4R2MIZ5_RUBGE</name>
<reference evidence="4 5" key="1">
    <citation type="submission" date="2019-03" db="EMBL/GenBank/DDBJ databases">
        <title>Genomic Encyclopedia of Type Strains, Phase IV (KMG-IV): sequencing the most valuable type-strain genomes for metagenomic binning, comparative biology and taxonomic classification.</title>
        <authorList>
            <person name="Goeker M."/>
        </authorList>
    </citation>
    <scope>NUCLEOTIDE SEQUENCE [LARGE SCALE GENOMIC DNA]</scope>
    <source>
        <strain evidence="4 5">DSM 1709</strain>
    </source>
</reference>
<dbReference type="GeneID" id="99684770"/>
<dbReference type="InterPro" id="IPR036390">
    <property type="entry name" value="WH_DNA-bd_sf"/>
</dbReference>
<evidence type="ECO:0000256" key="1">
    <source>
        <dbReference type="ARBA" id="ARBA00023015"/>
    </source>
</evidence>
<evidence type="ECO:0000313" key="4">
    <source>
        <dbReference type="EMBL" id="TCP04684.1"/>
    </source>
</evidence>
<dbReference type="AlphaFoldDB" id="A0A4R2MIZ5"/>
<dbReference type="InterPro" id="IPR057727">
    <property type="entry name" value="WCX_dom"/>
</dbReference>
<evidence type="ECO:0000259" key="3">
    <source>
        <dbReference type="PROSITE" id="PS51000"/>
    </source>
</evidence>
<keyword evidence="2" id="KW-0804">Transcription</keyword>
<dbReference type="InterPro" id="IPR013196">
    <property type="entry name" value="HTH_11"/>
</dbReference>
<proteinExistence type="predicted"/>
<dbReference type="PANTHER" id="PTHR34580">
    <property type="match status" value="1"/>
</dbReference>
<dbReference type="PROSITE" id="PS51000">
    <property type="entry name" value="HTH_DEOR_2"/>
    <property type="match status" value="1"/>
</dbReference>
<keyword evidence="4" id="KW-0238">DNA-binding</keyword>
<dbReference type="EMBL" id="SLXD01000002">
    <property type="protein sequence ID" value="TCP04684.1"/>
    <property type="molecule type" value="Genomic_DNA"/>
</dbReference>
<dbReference type="SUPFAM" id="SSF46785">
    <property type="entry name" value="Winged helix' DNA-binding domain"/>
    <property type="match status" value="1"/>
</dbReference>
<dbReference type="GO" id="GO:0003700">
    <property type="term" value="F:DNA-binding transcription factor activity"/>
    <property type="evidence" value="ECO:0007669"/>
    <property type="project" value="InterPro"/>
</dbReference>
<feature type="domain" description="HTH deoR-type" evidence="3">
    <location>
        <begin position="3"/>
        <end position="62"/>
    </location>
</feature>
<dbReference type="Pfam" id="PF08279">
    <property type="entry name" value="HTH_11"/>
    <property type="match status" value="1"/>
</dbReference>
<dbReference type="InterPro" id="IPR051534">
    <property type="entry name" value="CBASS_pafABC_assoc_protein"/>
</dbReference>
<sequence>MSNAERLYKIERLIRQRGHVAFQTLLDELEVSRATLKRDLEYLRSRLGAPIVYDRELNGYRLDEGARGTRHELPGLWFDERELYSLLAAHQLLASLDDDGTLARHLQPLLERVREMIGSAEDATLMQRVRIVAAARRAVPARHFERVAEALLERRRLHLRYLTRTRGEVGEREVSPQRLVHYRNTWYLDAWCHRAEGLRRFALDAMEQAAVLEAKALELPLARVQAEMDAGYGIYAGGTRRWATVAFAASAAAWVSREAWHPEQQGRWLADGRYELQLPYTDDTELVMDLMRHGADAEVLSPPELRAKVAARLRAAAAVYAGDAPSSTSTAAGGSTT</sequence>
<dbReference type="InterPro" id="IPR001034">
    <property type="entry name" value="DeoR_HTH"/>
</dbReference>
<dbReference type="OrthoDB" id="8555652at2"/>
<comment type="caution">
    <text evidence="4">The sequence shown here is derived from an EMBL/GenBank/DDBJ whole genome shotgun (WGS) entry which is preliminary data.</text>
</comment>
<dbReference type="Proteomes" id="UP000295106">
    <property type="component" value="Unassembled WGS sequence"/>
</dbReference>
<keyword evidence="1" id="KW-0805">Transcription regulation</keyword>